<dbReference type="AlphaFoldDB" id="A0A5N6WPN3"/>
<organism evidence="1 2">
    <name type="scientific">Aspergillus sergii</name>
    <dbReference type="NCBI Taxonomy" id="1034303"/>
    <lineage>
        <taxon>Eukaryota</taxon>
        <taxon>Fungi</taxon>
        <taxon>Dikarya</taxon>
        <taxon>Ascomycota</taxon>
        <taxon>Pezizomycotina</taxon>
        <taxon>Eurotiomycetes</taxon>
        <taxon>Eurotiomycetidae</taxon>
        <taxon>Eurotiales</taxon>
        <taxon>Aspergillaceae</taxon>
        <taxon>Aspergillus</taxon>
        <taxon>Aspergillus subgen. Circumdati</taxon>
    </lineage>
</organism>
<accession>A0A5N6WPN3</accession>
<proteinExistence type="predicted"/>
<evidence type="ECO:0000313" key="2">
    <source>
        <dbReference type="Proteomes" id="UP000325945"/>
    </source>
</evidence>
<keyword evidence="2" id="KW-1185">Reference proteome</keyword>
<dbReference type="EMBL" id="ML741839">
    <property type="protein sequence ID" value="KAE8322845.1"/>
    <property type="molecule type" value="Genomic_DNA"/>
</dbReference>
<evidence type="ECO:0000313" key="1">
    <source>
        <dbReference type="EMBL" id="KAE8322845.1"/>
    </source>
</evidence>
<protein>
    <submittedName>
        <fullName evidence="1">Uncharacterized protein</fullName>
    </submittedName>
</protein>
<dbReference type="Proteomes" id="UP000325945">
    <property type="component" value="Unassembled WGS sequence"/>
</dbReference>
<name>A0A5N6WPN3_9EURO</name>
<reference evidence="2" key="1">
    <citation type="submission" date="2019-04" db="EMBL/GenBank/DDBJ databases">
        <title>Friends and foes A comparative genomics studyof 23 Aspergillus species from section Flavi.</title>
        <authorList>
            <consortium name="DOE Joint Genome Institute"/>
            <person name="Kjaerbolling I."/>
            <person name="Vesth T."/>
            <person name="Frisvad J.C."/>
            <person name="Nybo J.L."/>
            <person name="Theobald S."/>
            <person name="Kildgaard S."/>
            <person name="Isbrandt T."/>
            <person name="Kuo A."/>
            <person name="Sato A."/>
            <person name="Lyhne E.K."/>
            <person name="Kogle M.E."/>
            <person name="Wiebenga A."/>
            <person name="Kun R.S."/>
            <person name="Lubbers R.J."/>
            <person name="Makela M.R."/>
            <person name="Barry K."/>
            <person name="Chovatia M."/>
            <person name="Clum A."/>
            <person name="Daum C."/>
            <person name="Haridas S."/>
            <person name="He G."/>
            <person name="LaButti K."/>
            <person name="Lipzen A."/>
            <person name="Mondo S."/>
            <person name="Riley R."/>
            <person name="Salamov A."/>
            <person name="Simmons B.A."/>
            <person name="Magnuson J.K."/>
            <person name="Henrissat B."/>
            <person name="Mortensen U.H."/>
            <person name="Larsen T.O."/>
            <person name="Devries R.P."/>
            <person name="Grigoriev I.V."/>
            <person name="Machida M."/>
            <person name="Baker S.E."/>
            <person name="Andersen M.R."/>
        </authorList>
    </citation>
    <scope>NUCLEOTIDE SEQUENCE [LARGE SCALE GENOMIC DNA]</scope>
    <source>
        <strain evidence="2">CBS 130017</strain>
    </source>
</reference>
<sequence>MVILLNKHPRADPESRPVWPHRPSLGLYRLSVFGHTELSSGGIIGHGQPMPRQYPSNSY</sequence>
<gene>
    <name evidence="1" type="ORF">BDV39DRAFT_183482</name>
</gene>